<keyword evidence="2" id="KW-1185">Reference proteome</keyword>
<proteinExistence type="predicted"/>
<evidence type="ECO:0000313" key="1">
    <source>
        <dbReference type="EMBL" id="CRL02970.1"/>
    </source>
</evidence>
<dbReference type="AlphaFoldDB" id="A0A1J1ITB6"/>
<name>A0A1J1ITB6_9DIPT</name>
<organism evidence="1 2">
    <name type="scientific">Clunio marinus</name>
    <dbReference type="NCBI Taxonomy" id="568069"/>
    <lineage>
        <taxon>Eukaryota</taxon>
        <taxon>Metazoa</taxon>
        <taxon>Ecdysozoa</taxon>
        <taxon>Arthropoda</taxon>
        <taxon>Hexapoda</taxon>
        <taxon>Insecta</taxon>
        <taxon>Pterygota</taxon>
        <taxon>Neoptera</taxon>
        <taxon>Endopterygota</taxon>
        <taxon>Diptera</taxon>
        <taxon>Nematocera</taxon>
        <taxon>Chironomoidea</taxon>
        <taxon>Chironomidae</taxon>
        <taxon>Clunio</taxon>
    </lineage>
</organism>
<reference evidence="1 2" key="1">
    <citation type="submission" date="2015-04" db="EMBL/GenBank/DDBJ databases">
        <authorList>
            <person name="Syromyatnikov M.Y."/>
            <person name="Popov V.N."/>
        </authorList>
    </citation>
    <scope>NUCLEOTIDE SEQUENCE [LARGE SCALE GENOMIC DNA]</scope>
</reference>
<protein>
    <submittedName>
        <fullName evidence="1">CLUMA_CG016878, isoform A</fullName>
    </submittedName>
</protein>
<dbReference type="Proteomes" id="UP000183832">
    <property type="component" value="Unassembled WGS sequence"/>
</dbReference>
<sequence>MKCSQPSGKMVFKKKTPEMSLTCEFNITFLMTESKFYWFTLHLLPLQNFLELTFHVMNIIVSPRFVFRSYAEQTDLIESSKRC</sequence>
<evidence type="ECO:0000313" key="2">
    <source>
        <dbReference type="Proteomes" id="UP000183832"/>
    </source>
</evidence>
<gene>
    <name evidence="1" type="ORF">CLUMA_CG016878</name>
</gene>
<dbReference type="EMBL" id="CVRI01000059">
    <property type="protein sequence ID" value="CRL02970.1"/>
    <property type="molecule type" value="Genomic_DNA"/>
</dbReference>
<accession>A0A1J1ITB6</accession>